<organism evidence="2 3">
    <name type="scientific">Chironomus riparius</name>
    <dbReference type="NCBI Taxonomy" id="315576"/>
    <lineage>
        <taxon>Eukaryota</taxon>
        <taxon>Metazoa</taxon>
        <taxon>Ecdysozoa</taxon>
        <taxon>Arthropoda</taxon>
        <taxon>Hexapoda</taxon>
        <taxon>Insecta</taxon>
        <taxon>Pterygota</taxon>
        <taxon>Neoptera</taxon>
        <taxon>Endopterygota</taxon>
        <taxon>Diptera</taxon>
        <taxon>Nematocera</taxon>
        <taxon>Chironomoidea</taxon>
        <taxon>Chironomidae</taxon>
        <taxon>Chironominae</taxon>
        <taxon>Chironomus</taxon>
    </lineage>
</organism>
<feature type="transmembrane region" description="Helical" evidence="1">
    <location>
        <begin position="92"/>
        <end position="110"/>
    </location>
</feature>
<proteinExistence type="predicted"/>
<dbReference type="Proteomes" id="UP001153620">
    <property type="component" value="Chromosome 4"/>
</dbReference>
<evidence type="ECO:0000313" key="3">
    <source>
        <dbReference type="Proteomes" id="UP001153620"/>
    </source>
</evidence>
<keyword evidence="3" id="KW-1185">Reference proteome</keyword>
<keyword evidence="1" id="KW-0472">Membrane</keyword>
<keyword evidence="1" id="KW-0812">Transmembrane</keyword>
<sequence length="186" mass="21080">MGKWHCWCDCFFGFDPNTCFYIIGFTMSIFSLILGIIDLVYYVYYLSGAISGSNASAYFLYFAMTVYVGNSIKSCCLCCTEFEGNPGKDLDTYNGLAFLVILFALIDGVLKINISVPTSMIFFAYVILTCQSKDEVTGLRTRSNQAEDGIRTFFLPIGMKHHGFQCLFKLRGWKWVLLNDSMIMML</sequence>
<gene>
    <name evidence="2" type="ORF">CHIRRI_LOCUS14911</name>
</gene>
<keyword evidence="1" id="KW-1133">Transmembrane helix</keyword>
<accession>A0A9N9S832</accession>
<name>A0A9N9S832_9DIPT</name>
<protein>
    <submittedName>
        <fullName evidence="2">Uncharacterized protein</fullName>
    </submittedName>
</protein>
<reference evidence="2" key="2">
    <citation type="submission" date="2022-10" db="EMBL/GenBank/DDBJ databases">
        <authorList>
            <consortium name="ENA_rothamsted_submissions"/>
            <consortium name="culmorum"/>
            <person name="King R."/>
        </authorList>
    </citation>
    <scope>NUCLEOTIDE SEQUENCE</scope>
</reference>
<dbReference type="AlphaFoldDB" id="A0A9N9S832"/>
<dbReference type="EMBL" id="OU895880">
    <property type="protein sequence ID" value="CAG9812106.1"/>
    <property type="molecule type" value="Genomic_DNA"/>
</dbReference>
<feature type="transmembrane region" description="Helical" evidence="1">
    <location>
        <begin position="20"/>
        <end position="43"/>
    </location>
</feature>
<evidence type="ECO:0000256" key="1">
    <source>
        <dbReference type="SAM" id="Phobius"/>
    </source>
</evidence>
<reference evidence="2" key="1">
    <citation type="submission" date="2022-01" db="EMBL/GenBank/DDBJ databases">
        <authorList>
            <person name="King R."/>
        </authorList>
    </citation>
    <scope>NUCLEOTIDE SEQUENCE</scope>
</reference>
<evidence type="ECO:0000313" key="2">
    <source>
        <dbReference type="EMBL" id="CAG9812106.1"/>
    </source>
</evidence>